<dbReference type="PANTHER" id="PTHR43335">
    <property type="entry name" value="ABC TRANSPORTER, ATP-BINDING PROTEIN"/>
    <property type="match status" value="1"/>
</dbReference>
<dbReference type="Proteomes" id="UP000298458">
    <property type="component" value="Unassembled WGS sequence"/>
</dbReference>
<reference evidence="6" key="1">
    <citation type="journal article" date="2019" name="PLoS Negl. Trop. Dis.">
        <title>Revisiting the worldwide diversity of Leptospira species in the environment.</title>
        <authorList>
            <person name="Vincent A.T."/>
            <person name="Schiettekatte O."/>
            <person name="Bourhy P."/>
            <person name="Veyrier F.J."/>
            <person name="Picardeau M."/>
        </authorList>
    </citation>
    <scope>NUCLEOTIDE SEQUENCE [LARGE SCALE GENOMIC DNA]</scope>
    <source>
        <strain evidence="6">SSW15</strain>
    </source>
</reference>
<dbReference type="InterPro" id="IPR003439">
    <property type="entry name" value="ABC_transporter-like_ATP-bd"/>
</dbReference>
<dbReference type="EMBL" id="RQET01000004">
    <property type="protein sequence ID" value="TGK11412.1"/>
    <property type="molecule type" value="Genomic_DNA"/>
</dbReference>
<proteinExistence type="inferred from homology"/>
<name>A0A4R9GFH4_9LEPT</name>
<organism evidence="6 7">
    <name type="scientific">Leptospira fletcheri</name>
    <dbReference type="NCBI Taxonomy" id="2484981"/>
    <lineage>
        <taxon>Bacteria</taxon>
        <taxon>Pseudomonadati</taxon>
        <taxon>Spirochaetota</taxon>
        <taxon>Spirochaetia</taxon>
        <taxon>Leptospirales</taxon>
        <taxon>Leptospiraceae</taxon>
        <taxon>Leptospira</taxon>
    </lineage>
</organism>
<keyword evidence="4 6" id="KW-0067">ATP-binding</keyword>
<dbReference type="OrthoDB" id="2290519at2"/>
<keyword evidence="2" id="KW-0813">Transport</keyword>
<sequence length="353" mass="39359">MSSYNYLHRINTGFEPEFSGKRLPGYPRERIVLGTWSKDFPMSLFAIEIDSLRKNYPGVQALRNIHLSVSKGGIFGLLGPNGAGKTTLVRILLGFSRPSSGSCKVLGAVPSPAVRTRLGYLPERMAVSPYLTGREFLEASLRLAFLKSKEAQSKSQDLLKQMGLSDAADRKVSTYSKGMLQRLGLAHALGAEPELLLLDEPGTGLDPAGYKEFRDRILEENVKRGVTVLINSHRLPEVEQICTEVGILHKGQIKAQGKLDELRQGKDRIRLKFEGNESVDSYLRNLSLECTNEGKDWEIRPKPDVDLKRLPAELVERGAELFLFERKSESLEEVFLRLTSEGSETKSEAEGQK</sequence>
<evidence type="ECO:0000256" key="1">
    <source>
        <dbReference type="ARBA" id="ARBA00005417"/>
    </source>
</evidence>
<evidence type="ECO:0000256" key="2">
    <source>
        <dbReference type="ARBA" id="ARBA00022448"/>
    </source>
</evidence>
<evidence type="ECO:0000313" key="6">
    <source>
        <dbReference type="EMBL" id="TGK11412.1"/>
    </source>
</evidence>
<dbReference type="GO" id="GO:0016887">
    <property type="term" value="F:ATP hydrolysis activity"/>
    <property type="evidence" value="ECO:0007669"/>
    <property type="project" value="InterPro"/>
</dbReference>
<dbReference type="InterPro" id="IPR027417">
    <property type="entry name" value="P-loop_NTPase"/>
</dbReference>
<dbReference type="SMART" id="SM00382">
    <property type="entry name" value="AAA"/>
    <property type="match status" value="1"/>
</dbReference>
<dbReference type="PROSITE" id="PS50893">
    <property type="entry name" value="ABC_TRANSPORTER_2"/>
    <property type="match status" value="1"/>
</dbReference>
<evidence type="ECO:0000313" key="7">
    <source>
        <dbReference type="Proteomes" id="UP000298458"/>
    </source>
</evidence>
<dbReference type="Gene3D" id="3.40.50.300">
    <property type="entry name" value="P-loop containing nucleotide triphosphate hydrolases"/>
    <property type="match status" value="1"/>
</dbReference>
<protein>
    <submittedName>
        <fullName evidence="6">ABC transporter ATP-binding protein</fullName>
    </submittedName>
</protein>
<evidence type="ECO:0000256" key="3">
    <source>
        <dbReference type="ARBA" id="ARBA00022741"/>
    </source>
</evidence>
<dbReference type="GO" id="GO:0005524">
    <property type="term" value="F:ATP binding"/>
    <property type="evidence" value="ECO:0007669"/>
    <property type="project" value="UniProtKB-KW"/>
</dbReference>
<keyword evidence="3" id="KW-0547">Nucleotide-binding</keyword>
<gene>
    <name evidence="6" type="ORF">EHO60_03600</name>
</gene>
<evidence type="ECO:0000256" key="4">
    <source>
        <dbReference type="ARBA" id="ARBA00022840"/>
    </source>
</evidence>
<comment type="similarity">
    <text evidence="1">Belongs to the ABC transporter superfamily.</text>
</comment>
<dbReference type="AlphaFoldDB" id="A0A4R9GFH4"/>
<dbReference type="InterPro" id="IPR003593">
    <property type="entry name" value="AAA+_ATPase"/>
</dbReference>
<keyword evidence="7" id="KW-1185">Reference proteome</keyword>
<dbReference type="SUPFAM" id="SSF52540">
    <property type="entry name" value="P-loop containing nucleoside triphosphate hydrolases"/>
    <property type="match status" value="1"/>
</dbReference>
<feature type="domain" description="ABC transporter" evidence="5">
    <location>
        <begin position="47"/>
        <end position="275"/>
    </location>
</feature>
<accession>A0A4R9GFH4</accession>
<evidence type="ECO:0000259" key="5">
    <source>
        <dbReference type="PROSITE" id="PS50893"/>
    </source>
</evidence>
<dbReference type="PANTHER" id="PTHR43335:SF4">
    <property type="entry name" value="ABC TRANSPORTER, ATP-BINDING PROTEIN"/>
    <property type="match status" value="1"/>
</dbReference>
<dbReference type="Pfam" id="PF00005">
    <property type="entry name" value="ABC_tran"/>
    <property type="match status" value="1"/>
</dbReference>
<comment type="caution">
    <text evidence="6">The sequence shown here is derived from an EMBL/GenBank/DDBJ whole genome shotgun (WGS) entry which is preliminary data.</text>
</comment>